<dbReference type="EMBL" id="JACHMG010000001">
    <property type="protein sequence ID" value="MBB4684773.1"/>
    <property type="molecule type" value="Genomic_DNA"/>
</dbReference>
<evidence type="ECO:0000256" key="3">
    <source>
        <dbReference type="ARBA" id="ARBA00022448"/>
    </source>
</evidence>
<name>A0A840ISG6_9PSEU</name>
<accession>A0A840ISG6</accession>
<keyword evidence="7" id="KW-1185">Reference proteome</keyword>
<dbReference type="PROSITE" id="PS50983">
    <property type="entry name" value="FE_B12_PBP"/>
    <property type="match status" value="1"/>
</dbReference>
<organism evidence="6 7">
    <name type="scientific">Amycolatopsis jiangsuensis</name>
    <dbReference type="NCBI Taxonomy" id="1181879"/>
    <lineage>
        <taxon>Bacteria</taxon>
        <taxon>Bacillati</taxon>
        <taxon>Actinomycetota</taxon>
        <taxon>Actinomycetes</taxon>
        <taxon>Pseudonocardiales</taxon>
        <taxon>Pseudonocardiaceae</taxon>
        <taxon>Amycolatopsis</taxon>
    </lineage>
</organism>
<comment type="subcellular location">
    <subcellularLocation>
        <location evidence="1">Cell envelope</location>
    </subcellularLocation>
</comment>
<feature type="domain" description="Fe/B12 periplasmic-binding" evidence="5">
    <location>
        <begin position="76"/>
        <end position="346"/>
    </location>
</feature>
<evidence type="ECO:0000259" key="5">
    <source>
        <dbReference type="PROSITE" id="PS50983"/>
    </source>
</evidence>
<sequence length="348" mass="36154">MAGFAVRPELPPRAGRVGRRGFLRAATALSATAALAACSRHSGDSGGSEGTAGPGFPVDVRGAQGTATVPHRPERVVSVGQYRDTDAAVALGVTPLLTPDLSTFLPGGLSPWLKARAGNRLPGLFSGAELPFERIAAARPDLILGTDRPGLARDYATLSALAPTISPAAGYNKDTWQVTTRRIGAALGHGADAERLVTEVQNRIAEAKRANPGFAGRTFTIGPVVADGTVTTISSAQDASALFLAQLGLVLSPKVTSLPQTSIPGRSQISPERLDLLDADVLVLTYATQGSRERLEAEPLFQRIPAVQRGAYVPLDMATAIALAFPTALSVPYGLQECVPKIAAALAR</sequence>
<comment type="similarity">
    <text evidence="2">Belongs to the bacterial solute-binding protein 8 family.</text>
</comment>
<dbReference type="InterPro" id="IPR006311">
    <property type="entry name" value="TAT_signal"/>
</dbReference>
<dbReference type="InterPro" id="IPR051313">
    <property type="entry name" value="Bact_iron-sidero_bind"/>
</dbReference>
<dbReference type="InterPro" id="IPR002491">
    <property type="entry name" value="ABC_transptr_periplasmic_BD"/>
</dbReference>
<dbReference type="GO" id="GO:0030288">
    <property type="term" value="C:outer membrane-bounded periplasmic space"/>
    <property type="evidence" value="ECO:0007669"/>
    <property type="project" value="TreeGrafter"/>
</dbReference>
<dbReference type="PROSITE" id="PS51318">
    <property type="entry name" value="TAT"/>
    <property type="match status" value="1"/>
</dbReference>
<dbReference type="PANTHER" id="PTHR30532">
    <property type="entry name" value="IRON III DICITRATE-BINDING PERIPLASMIC PROTEIN"/>
    <property type="match status" value="1"/>
</dbReference>
<keyword evidence="3" id="KW-0813">Transport</keyword>
<comment type="caution">
    <text evidence="6">The sequence shown here is derived from an EMBL/GenBank/DDBJ whole genome shotgun (WGS) entry which is preliminary data.</text>
</comment>
<dbReference type="RefSeq" id="WP_184779900.1">
    <property type="nucleotide sequence ID" value="NZ_JACHMG010000001.1"/>
</dbReference>
<evidence type="ECO:0000256" key="2">
    <source>
        <dbReference type="ARBA" id="ARBA00008814"/>
    </source>
</evidence>
<evidence type="ECO:0000256" key="4">
    <source>
        <dbReference type="ARBA" id="ARBA00022729"/>
    </source>
</evidence>
<dbReference type="SUPFAM" id="SSF53807">
    <property type="entry name" value="Helical backbone' metal receptor"/>
    <property type="match status" value="1"/>
</dbReference>
<gene>
    <name evidence="6" type="ORF">BJY18_002258</name>
</gene>
<reference evidence="6 7" key="1">
    <citation type="submission" date="2020-08" db="EMBL/GenBank/DDBJ databases">
        <title>Sequencing the genomes of 1000 actinobacteria strains.</title>
        <authorList>
            <person name="Klenk H.-P."/>
        </authorList>
    </citation>
    <scope>NUCLEOTIDE SEQUENCE [LARGE SCALE GENOMIC DNA]</scope>
    <source>
        <strain evidence="6 7">DSM 45859</strain>
    </source>
</reference>
<dbReference type="Gene3D" id="3.40.50.1980">
    <property type="entry name" value="Nitrogenase molybdenum iron protein domain"/>
    <property type="match status" value="2"/>
</dbReference>
<dbReference type="AlphaFoldDB" id="A0A840ISG6"/>
<dbReference type="Pfam" id="PF01497">
    <property type="entry name" value="Peripla_BP_2"/>
    <property type="match status" value="1"/>
</dbReference>
<evidence type="ECO:0000256" key="1">
    <source>
        <dbReference type="ARBA" id="ARBA00004196"/>
    </source>
</evidence>
<dbReference type="PANTHER" id="PTHR30532:SF24">
    <property type="entry name" value="FERRIC ENTEROBACTIN-BINDING PERIPLASMIC PROTEIN FEPB"/>
    <property type="match status" value="1"/>
</dbReference>
<proteinExistence type="inferred from homology"/>
<protein>
    <submittedName>
        <fullName evidence="6">Iron complex transport system substrate-binding protein</fullName>
    </submittedName>
</protein>
<dbReference type="GO" id="GO:1901678">
    <property type="term" value="P:iron coordination entity transport"/>
    <property type="evidence" value="ECO:0007669"/>
    <property type="project" value="UniProtKB-ARBA"/>
</dbReference>
<evidence type="ECO:0000313" key="7">
    <source>
        <dbReference type="Proteomes" id="UP000581769"/>
    </source>
</evidence>
<keyword evidence="4" id="KW-0732">Signal</keyword>
<evidence type="ECO:0000313" key="6">
    <source>
        <dbReference type="EMBL" id="MBB4684773.1"/>
    </source>
</evidence>
<dbReference type="Proteomes" id="UP000581769">
    <property type="component" value="Unassembled WGS sequence"/>
</dbReference>